<evidence type="ECO:0000256" key="1">
    <source>
        <dbReference type="SAM" id="MobiDB-lite"/>
    </source>
</evidence>
<evidence type="ECO:0008006" key="5">
    <source>
        <dbReference type="Google" id="ProtNLM"/>
    </source>
</evidence>
<feature type="transmembrane region" description="Helical" evidence="2">
    <location>
        <begin position="307"/>
        <end position="332"/>
    </location>
</feature>
<sequence length="429" mass="47981">MATRRGRPQAEGPSQGQDRQHELAHEPLDFETLKSQFDISNFDLNAIIRGIQLTFVGANRALQNPAIFTNKHYKQAAYAVVAGLVIRLVIAIPIFLVRVLLWTLSFFISMENATWDDTILNGLDFIAEYVLQIPLFLMVLMRYVSPTLDNLFMDSLRWVDTTYVQKHKTERPTTLRPLYYPNLKLYRLTDSATHTTALTDRITTFLARFAKRAAISLTVYALSFVPLIGRFVLPAASFYTFRKAVGLGPASAIFAAGLFLPRAWLVVFLQTYYSARSLMRELLEPYFARIRFTPAQKRAWFHARAGLLFGFALAFNVLIRVPLVGVLVYGIAEASTAYLITKITDPPPPPQRQAGFAESQTVWRNKQKFLSLSLSNLDALQTAPPSPPISTAATATGVDLGAEETTEHPPLSELPSYEEAMAALRVEGS</sequence>
<organism evidence="3 4">
    <name type="scientific">Pseudallescheria apiosperma</name>
    <name type="common">Scedosporium apiospermum</name>
    <dbReference type="NCBI Taxonomy" id="563466"/>
    <lineage>
        <taxon>Eukaryota</taxon>
        <taxon>Fungi</taxon>
        <taxon>Dikarya</taxon>
        <taxon>Ascomycota</taxon>
        <taxon>Pezizomycotina</taxon>
        <taxon>Sordariomycetes</taxon>
        <taxon>Hypocreomycetidae</taxon>
        <taxon>Microascales</taxon>
        <taxon>Microascaceae</taxon>
        <taxon>Scedosporium</taxon>
    </lineage>
</organism>
<feature type="transmembrane region" description="Helical" evidence="2">
    <location>
        <begin position="253"/>
        <end position="273"/>
    </location>
</feature>
<dbReference type="PANTHER" id="PTHR38421:SF1">
    <property type="entry name" value="TRANSMEMBRANE PROTEIN"/>
    <property type="match status" value="1"/>
</dbReference>
<gene>
    <name evidence="3" type="ORF">SAPIO_CDS2749</name>
</gene>
<comment type="caution">
    <text evidence="3">The sequence shown here is derived from an EMBL/GenBank/DDBJ whole genome shotgun (WGS) entry which is preliminary data.</text>
</comment>
<keyword evidence="2" id="KW-0812">Transmembrane</keyword>
<dbReference type="VEuPathDB" id="FungiDB:SAPIO_CDS2749"/>
<feature type="region of interest" description="Disordered" evidence="1">
    <location>
        <begin position="1"/>
        <end position="20"/>
    </location>
</feature>
<feature type="region of interest" description="Disordered" evidence="1">
    <location>
        <begin position="383"/>
        <end position="414"/>
    </location>
</feature>
<dbReference type="AlphaFoldDB" id="A0A084GBG3"/>
<name>A0A084GBG3_PSEDA</name>
<dbReference type="KEGG" id="sapo:SAPIO_CDS2749"/>
<reference evidence="3 4" key="1">
    <citation type="journal article" date="2014" name="Genome Announc.">
        <title>Draft genome sequence of the pathogenic fungus Scedosporium apiospermum.</title>
        <authorList>
            <person name="Vandeputte P."/>
            <person name="Ghamrawi S."/>
            <person name="Rechenmann M."/>
            <person name="Iltis A."/>
            <person name="Giraud S."/>
            <person name="Fleury M."/>
            <person name="Thornton C."/>
            <person name="Delhaes L."/>
            <person name="Meyer W."/>
            <person name="Papon N."/>
            <person name="Bouchara J.P."/>
        </authorList>
    </citation>
    <scope>NUCLEOTIDE SEQUENCE [LARGE SCALE GENOMIC DNA]</scope>
    <source>
        <strain evidence="3 4">IHEM 14462</strain>
    </source>
</reference>
<evidence type="ECO:0000313" key="3">
    <source>
        <dbReference type="EMBL" id="KEZ44675.1"/>
    </source>
</evidence>
<keyword evidence="4" id="KW-1185">Reference proteome</keyword>
<evidence type="ECO:0000256" key="2">
    <source>
        <dbReference type="SAM" id="Phobius"/>
    </source>
</evidence>
<evidence type="ECO:0000313" key="4">
    <source>
        <dbReference type="Proteomes" id="UP000028545"/>
    </source>
</evidence>
<feature type="transmembrane region" description="Helical" evidence="2">
    <location>
        <begin position="125"/>
        <end position="144"/>
    </location>
</feature>
<feature type="transmembrane region" description="Helical" evidence="2">
    <location>
        <begin position="213"/>
        <end position="233"/>
    </location>
</feature>
<dbReference type="PANTHER" id="PTHR38421">
    <property type="entry name" value="TRANSMEMBRANE PROTEIN USGS"/>
    <property type="match status" value="1"/>
</dbReference>
<dbReference type="HOGENOM" id="CLU_045443_0_0_1"/>
<dbReference type="EMBL" id="JOWA01000087">
    <property type="protein sequence ID" value="KEZ44675.1"/>
    <property type="molecule type" value="Genomic_DNA"/>
</dbReference>
<keyword evidence="2" id="KW-0472">Membrane</keyword>
<keyword evidence="2" id="KW-1133">Transmembrane helix</keyword>
<dbReference type="RefSeq" id="XP_016644474.1">
    <property type="nucleotide sequence ID" value="XM_016785692.1"/>
</dbReference>
<proteinExistence type="predicted"/>
<dbReference type="OrthoDB" id="10041630at2759"/>
<dbReference type="Proteomes" id="UP000028545">
    <property type="component" value="Unassembled WGS sequence"/>
</dbReference>
<dbReference type="GeneID" id="27721821"/>
<dbReference type="OMA" id="FMESLKW"/>
<protein>
    <recommendedName>
        <fullName evidence="5">Transmembrane protein UsgS</fullName>
    </recommendedName>
</protein>
<accession>A0A084GBG3</accession>
<feature type="transmembrane region" description="Helical" evidence="2">
    <location>
        <begin position="76"/>
        <end position="105"/>
    </location>
</feature>